<evidence type="ECO:0008006" key="4">
    <source>
        <dbReference type="Google" id="ProtNLM"/>
    </source>
</evidence>
<dbReference type="SUPFAM" id="SSF48371">
    <property type="entry name" value="ARM repeat"/>
    <property type="match status" value="1"/>
</dbReference>
<dbReference type="GO" id="GO:0010032">
    <property type="term" value="P:meiotic chromosome condensation"/>
    <property type="evidence" value="ECO:0007669"/>
    <property type="project" value="TreeGrafter"/>
</dbReference>
<dbReference type="PANTHER" id="PTHR14222">
    <property type="entry name" value="CONDENSIN"/>
    <property type="match status" value="1"/>
</dbReference>
<dbReference type="GO" id="GO:0007076">
    <property type="term" value="P:mitotic chromosome condensation"/>
    <property type="evidence" value="ECO:0007669"/>
    <property type="project" value="InterPro"/>
</dbReference>
<dbReference type="InterPro" id="IPR016024">
    <property type="entry name" value="ARM-type_fold"/>
</dbReference>
<dbReference type="AlphaFoldDB" id="A0A0D8XI46"/>
<reference evidence="3" key="2">
    <citation type="journal article" date="2016" name="Sci. Rep.">
        <title>Dictyocaulus viviparus genome, variome and transcriptome elucidate lungworm biology and support future intervention.</title>
        <authorList>
            <person name="McNulty S.N."/>
            <person name="Strube C."/>
            <person name="Rosa B.A."/>
            <person name="Martin J.C."/>
            <person name="Tyagi R."/>
            <person name="Choi Y.J."/>
            <person name="Wang Q."/>
            <person name="Hallsworth Pepin K."/>
            <person name="Zhang X."/>
            <person name="Ozersky P."/>
            <person name="Wilson R.K."/>
            <person name="Sternberg P.W."/>
            <person name="Gasser R.B."/>
            <person name="Mitreva M."/>
        </authorList>
    </citation>
    <scope>NUCLEOTIDE SEQUENCE [LARGE SCALE GENOMIC DNA]</scope>
    <source>
        <strain evidence="3">HannoverDv2000</strain>
    </source>
</reference>
<evidence type="ECO:0000313" key="2">
    <source>
        <dbReference type="EMBL" id="KJH43439.1"/>
    </source>
</evidence>
<dbReference type="STRING" id="29172.A0A0D8XI46"/>
<feature type="region of interest" description="Disordered" evidence="1">
    <location>
        <begin position="825"/>
        <end position="854"/>
    </location>
</feature>
<dbReference type="Proteomes" id="UP000053766">
    <property type="component" value="Unassembled WGS sequence"/>
</dbReference>
<dbReference type="EMBL" id="KN716558">
    <property type="protein sequence ID" value="KJH43439.1"/>
    <property type="molecule type" value="Genomic_DNA"/>
</dbReference>
<organism evidence="2 3">
    <name type="scientific">Dictyocaulus viviparus</name>
    <name type="common">Bovine lungworm</name>
    <dbReference type="NCBI Taxonomy" id="29172"/>
    <lineage>
        <taxon>Eukaryota</taxon>
        <taxon>Metazoa</taxon>
        <taxon>Ecdysozoa</taxon>
        <taxon>Nematoda</taxon>
        <taxon>Chromadorea</taxon>
        <taxon>Rhabditida</taxon>
        <taxon>Rhabditina</taxon>
        <taxon>Rhabditomorpha</taxon>
        <taxon>Strongyloidea</taxon>
        <taxon>Metastrongylidae</taxon>
        <taxon>Dictyocaulus</taxon>
    </lineage>
</organism>
<evidence type="ECO:0000313" key="3">
    <source>
        <dbReference type="Proteomes" id="UP000053766"/>
    </source>
</evidence>
<dbReference type="InterPro" id="IPR026971">
    <property type="entry name" value="CND1/NCAPD3"/>
</dbReference>
<proteinExistence type="predicted"/>
<protein>
    <recommendedName>
        <fullName evidence="4">Condensin complex subunit 1 C-terminal domain-containing protein</fullName>
    </recommendedName>
</protein>
<accession>A0A0D8XI46</accession>
<evidence type="ECO:0000256" key="1">
    <source>
        <dbReference type="SAM" id="MobiDB-lite"/>
    </source>
</evidence>
<reference evidence="2 3" key="1">
    <citation type="submission" date="2013-11" db="EMBL/GenBank/DDBJ databases">
        <title>Draft genome of the bovine lungworm Dictyocaulus viviparus.</title>
        <authorList>
            <person name="Mitreva M."/>
        </authorList>
    </citation>
    <scope>NUCLEOTIDE SEQUENCE [LARGE SCALE GENOMIC DNA]</scope>
    <source>
        <strain evidence="2 3">HannoverDv2000</strain>
    </source>
</reference>
<dbReference type="GO" id="GO:0000779">
    <property type="term" value="C:condensed chromosome, centromeric region"/>
    <property type="evidence" value="ECO:0007669"/>
    <property type="project" value="TreeGrafter"/>
</dbReference>
<sequence>MGKCVCKYNVQTEVCVVKSSPQMESAWHRRYFKYCSSVQKMTSIGNIVEFLKSEFLSIQDITDEWMSSWFVCCNSSFRYPFLSDSTISALLTEVLCMNGTCTFCSVDGNYADFASISAIFIPSFYDDGNATQRLKERSSFDLIERGTYAACGYLYLASIKGSKAYHIFNPYLYQKCLQIFRLLYRCLMFECCESDLKRKVIKKGNSKKKQQSSMMEIDEAGVENELNVAMSFERKEIKYLFEQASEALFTLLNKVALSSHAEIPLMTTLLVRDMARIDICQDTSVEVAQHYHDFKKLPRLSDRSFALMHRLVENRHTEGAYLVISRIIYPRLAFWTFDLDVIPSSSTIPVSFYIWKDLMVKFIRIRAEIGNKSELDNIFKADDSVAVVSGSDTNAMEVDEDAESNVGEFGNTCVDNVVEGNLIKEETKSMDVDRLSPTPQFEQSPKIFMGEYGVNEAEEIEFNCQEEVLEKMFLDDSEIVINNLILHIILSGAVDDTNCCLDGSLMVRRQAAETLDHLLCTSHRFRESLENAWLTAVLPMVNDREGNVQHLISRLVTKTILNPLMGETDEVAWNMLHAIELENNNRLLLWFKLHLRRLLHRALTLEYQEGNIQSTITTMLNRKLEVCPVEVDVIWMLLADLSAIFKVKPDKATEAWFNIVDGDPKNRVRYVAKVLSQSCDDLESNIREKLSSDIESKISQFRIDAPNISSAYHCLARIVNAIGEEGTGREKLEKIGKTLLRICREHIRESLLEIKDEYDDPEKLNIRETLLIRVVLTIGEIVQFSPNLMCGAVRLFDALKTILASDVFHEEDLCVVNSAIPSIQPTPLHSREHSPSRPPTSSDQGDCAGSQPISSQNYHVIPRDIIKASKATRRALFTKRVRAHAVLTIGKFCLMDEKIAKSTIPVFVKQLRMNKDHVIRNNIALVICDLCIRFFSFSQMYGRSIMWYSDRDMLCLFVYLSERCILMLEIMFANVDF</sequence>
<dbReference type="GO" id="GO:0000796">
    <property type="term" value="C:condensin complex"/>
    <property type="evidence" value="ECO:0007669"/>
    <property type="project" value="TreeGrafter"/>
</dbReference>
<dbReference type="GO" id="GO:0042393">
    <property type="term" value="F:histone binding"/>
    <property type="evidence" value="ECO:0007669"/>
    <property type="project" value="TreeGrafter"/>
</dbReference>
<keyword evidence="3" id="KW-1185">Reference proteome</keyword>
<dbReference type="PANTHER" id="PTHR14222:SF1">
    <property type="entry name" value="CONDENSIN-2 COMPLEX SUBUNIT D3"/>
    <property type="match status" value="1"/>
</dbReference>
<gene>
    <name evidence="2" type="ORF">DICVIV_10539</name>
</gene>
<dbReference type="OrthoDB" id="10263978at2759"/>
<name>A0A0D8XI46_DICVI</name>